<name>A0A6J6DKR6_9ZZZZ</name>
<proteinExistence type="predicted"/>
<dbReference type="CDD" id="cd03358">
    <property type="entry name" value="LbH_WxcM_N_like"/>
    <property type="match status" value="1"/>
</dbReference>
<accession>A0A6J6DKR6</accession>
<dbReference type="AlphaFoldDB" id="A0A6J6DKR6"/>
<dbReference type="Gene3D" id="2.160.10.10">
    <property type="entry name" value="Hexapeptide repeat proteins"/>
    <property type="match status" value="1"/>
</dbReference>
<dbReference type="EMBL" id="CAEZTQ010000005">
    <property type="protein sequence ID" value="CAB4563479.1"/>
    <property type="molecule type" value="Genomic_DNA"/>
</dbReference>
<dbReference type="Pfam" id="PF00132">
    <property type="entry name" value="Hexapep"/>
    <property type="match status" value="2"/>
</dbReference>
<reference evidence="1" key="1">
    <citation type="submission" date="2020-05" db="EMBL/GenBank/DDBJ databases">
        <authorList>
            <person name="Chiriac C."/>
            <person name="Salcher M."/>
            <person name="Ghai R."/>
            <person name="Kavagutti S V."/>
        </authorList>
    </citation>
    <scope>NUCLEOTIDE SEQUENCE</scope>
</reference>
<protein>
    <submittedName>
        <fullName evidence="1">Unannotated protein</fullName>
    </submittedName>
</protein>
<dbReference type="InterPro" id="IPR050179">
    <property type="entry name" value="Trans_hexapeptide_repeat"/>
</dbReference>
<evidence type="ECO:0000313" key="1">
    <source>
        <dbReference type="EMBL" id="CAB4563479.1"/>
    </source>
</evidence>
<dbReference type="InterPro" id="IPR011004">
    <property type="entry name" value="Trimer_LpxA-like_sf"/>
</dbReference>
<dbReference type="InterPro" id="IPR001451">
    <property type="entry name" value="Hexapep"/>
</dbReference>
<dbReference type="PANTHER" id="PTHR43300">
    <property type="entry name" value="ACETYLTRANSFERASE"/>
    <property type="match status" value="1"/>
</dbReference>
<organism evidence="1">
    <name type="scientific">freshwater metagenome</name>
    <dbReference type="NCBI Taxonomy" id="449393"/>
    <lineage>
        <taxon>unclassified sequences</taxon>
        <taxon>metagenomes</taxon>
        <taxon>ecological metagenomes</taxon>
    </lineage>
</organism>
<gene>
    <name evidence="1" type="ORF">UFOPK1704_00065</name>
</gene>
<sequence>MSSFVHATADVGDNVTLGENAKIWHYAQVREGVLIGKSCIIGRGAYVGTNVHVGDNCKIQNYALVYEPAHLGNGVFIGPAAVLTNDQFPRAITPNSELKSASDWDPVGVTIREGASIGARAVCVAPITIGRWATVGAGAVVTKNVPDFALVVGVPARQVGWVGKHGKPLLDIGGGKFECPVDGSQYLLDSPDTLKEI</sequence>
<dbReference type="PANTHER" id="PTHR43300:SF4">
    <property type="entry name" value="ACYL-[ACYL-CARRIER-PROTEIN]--UDP-N-ACETYLGLUCOSAMINE O-ACYLTRANSFERASE"/>
    <property type="match status" value="1"/>
</dbReference>
<dbReference type="Pfam" id="PF14602">
    <property type="entry name" value="Hexapep_2"/>
    <property type="match status" value="1"/>
</dbReference>
<dbReference type="SUPFAM" id="SSF51161">
    <property type="entry name" value="Trimeric LpxA-like enzymes"/>
    <property type="match status" value="1"/>
</dbReference>